<dbReference type="Proteomes" id="UP000646365">
    <property type="component" value="Unassembled WGS sequence"/>
</dbReference>
<reference evidence="1" key="2">
    <citation type="submission" date="2020-09" db="EMBL/GenBank/DDBJ databases">
        <authorList>
            <person name="Sun Q."/>
            <person name="Zhou Y."/>
        </authorList>
    </citation>
    <scope>NUCLEOTIDE SEQUENCE</scope>
    <source>
        <strain evidence="1">CGMCC 1.15725</strain>
    </source>
</reference>
<protein>
    <submittedName>
        <fullName evidence="1">Uncharacterized protein</fullName>
    </submittedName>
</protein>
<dbReference type="EMBL" id="BMJQ01000001">
    <property type="protein sequence ID" value="GGF00315.1"/>
    <property type="molecule type" value="Genomic_DNA"/>
</dbReference>
<evidence type="ECO:0000313" key="1">
    <source>
        <dbReference type="EMBL" id="GGF00315.1"/>
    </source>
</evidence>
<organism evidence="1 2">
    <name type="scientific">Aliidongia dinghuensis</name>
    <dbReference type="NCBI Taxonomy" id="1867774"/>
    <lineage>
        <taxon>Bacteria</taxon>
        <taxon>Pseudomonadati</taxon>
        <taxon>Pseudomonadota</taxon>
        <taxon>Alphaproteobacteria</taxon>
        <taxon>Rhodospirillales</taxon>
        <taxon>Dongiaceae</taxon>
        <taxon>Aliidongia</taxon>
    </lineage>
</organism>
<dbReference type="RefSeq" id="WP_189041578.1">
    <property type="nucleotide sequence ID" value="NZ_BMJQ01000001.1"/>
</dbReference>
<reference evidence="1" key="1">
    <citation type="journal article" date="2014" name="Int. J. Syst. Evol. Microbiol.">
        <title>Complete genome sequence of Corynebacterium casei LMG S-19264T (=DSM 44701T), isolated from a smear-ripened cheese.</title>
        <authorList>
            <consortium name="US DOE Joint Genome Institute (JGI-PGF)"/>
            <person name="Walter F."/>
            <person name="Albersmeier A."/>
            <person name="Kalinowski J."/>
            <person name="Ruckert C."/>
        </authorList>
    </citation>
    <scope>NUCLEOTIDE SEQUENCE</scope>
    <source>
        <strain evidence="1">CGMCC 1.15725</strain>
    </source>
</reference>
<proteinExistence type="predicted"/>
<sequence length="249" mass="28186">MEADVQQVTKALNEEKKGALAEYVVRRKAILDLLDSSLAFKEPEARRYYREDTIHELIVPLRSNSEDLDYTQHNLWILDDRLAFYTFFRSDRPVGGYVDGSDSGREPDLAVVYDGALAFKRDGQDEPIVIIEFKRPGRDDFDGNSSPVTQVLDYVELFREGKGVKDKNGRLIKPISDATRFICYVVADFTPSLLSVVRKSIANNPTADGRGFFGISAPHNATIEVMPYEKVLNDARLRNEAFFKQLGLI</sequence>
<gene>
    <name evidence="1" type="ORF">GCM10011611_02390</name>
</gene>
<evidence type="ECO:0000313" key="2">
    <source>
        <dbReference type="Proteomes" id="UP000646365"/>
    </source>
</evidence>
<dbReference type="AlphaFoldDB" id="A0A8J3E1J0"/>
<keyword evidence="2" id="KW-1185">Reference proteome</keyword>
<name>A0A8J3E1J0_9PROT</name>
<accession>A0A8J3E1J0</accession>
<comment type="caution">
    <text evidence="1">The sequence shown here is derived from an EMBL/GenBank/DDBJ whole genome shotgun (WGS) entry which is preliminary data.</text>
</comment>